<dbReference type="InterPro" id="IPR029063">
    <property type="entry name" value="SAM-dependent_MTases_sf"/>
</dbReference>
<dbReference type="InterPro" id="IPR002052">
    <property type="entry name" value="DNA_methylase_N6_adenine_CS"/>
</dbReference>
<evidence type="ECO:0000256" key="3">
    <source>
        <dbReference type="ARBA" id="ARBA00022679"/>
    </source>
</evidence>
<dbReference type="SUPFAM" id="SSF53335">
    <property type="entry name" value="S-adenosyl-L-methionine-dependent methyltransferases"/>
    <property type="match status" value="1"/>
</dbReference>
<dbReference type="InterPro" id="IPR050320">
    <property type="entry name" value="N5-glutamine_MTase"/>
</dbReference>
<dbReference type="PANTHER" id="PTHR18895">
    <property type="entry name" value="HEMK METHYLTRANSFERASE"/>
    <property type="match status" value="1"/>
</dbReference>
<dbReference type="GO" id="GO:0032259">
    <property type="term" value="P:methylation"/>
    <property type="evidence" value="ECO:0007669"/>
    <property type="project" value="UniProtKB-KW"/>
</dbReference>
<evidence type="ECO:0000313" key="9">
    <source>
        <dbReference type="Proteomes" id="UP000006546"/>
    </source>
</evidence>
<dbReference type="Gene3D" id="1.10.8.10">
    <property type="entry name" value="DNA helicase RuvA subunit, C-terminal domain"/>
    <property type="match status" value="1"/>
</dbReference>
<feature type="domain" description="Methyltransferase small" evidence="6">
    <location>
        <begin position="161"/>
        <end position="255"/>
    </location>
</feature>
<evidence type="ECO:0000313" key="8">
    <source>
        <dbReference type="EMBL" id="AEE17529.1"/>
    </source>
</evidence>
<dbReference type="OrthoDB" id="9800643at2"/>
<evidence type="ECO:0000259" key="7">
    <source>
        <dbReference type="Pfam" id="PF17827"/>
    </source>
</evidence>
<evidence type="ECO:0000256" key="2">
    <source>
        <dbReference type="ARBA" id="ARBA00022603"/>
    </source>
</evidence>
<dbReference type="STRING" id="906968.Trebr_2114"/>
<dbReference type="AlphaFoldDB" id="F4LK67"/>
<feature type="domain" description="Release factor glutamine methyltransferase N-terminal" evidence="7">
    <location>
        <begin position="45"/>
        <end position="100"/>
    </location>
</feature>
<keyword evidence="2 8" id="KW-0489">Methyltransferase</keyword>
<accession>F4LK67</accession>
<evidence type="ECO:0000259" key="6">
    <source>
        <dbReference type="Pfam" id="PF05175"/>
    </source>
</evidence>
<dbReference type="NCBIfam" id="TIGR03534">
    <property type="entry name" value="RF_mod_PrmC"/>
    <property type="match status" value="1"/>
</dbReference>
<dbReference type="NCBIfam" id="TIGR00536">
    <property type="entry name" value="hemK_fam"/>
    <property type="match status" value="1"/>
</dbReference>
<dbReference type="InterPro" id="IPR007848">
    <property type="entry name" value="Small_mtfrase_dom"/>
</dbReference>
<sequence>MTLGTARKAGIRLLSDKNAATGGEPAAFSVSGDFSVSPAVFVPTPTPPLDCDCILSRLLGVPRSYLFSHPETVLTEPQCAAFFDAVRLRRTGLPVAYITGHKEFWALDFLVTRAVLIPKPDTELLVERALETVARIVGANRPAPPAEGDESGDFAAPPCASVRIADVCTGSGCVAVSILHTLPYRADIRYEMYATDISPAALSVARENAKRLLKAPAAYTLDFFEGDLLEPLLSDAVSGKESFDLIVSNPPYVPADVTARLLADGRSEPELALNGDCDGTTDGTGLLRRLIGQARWALKRGGFFLIETGEYNAAAAASYLAKNGFTDIVTYTDLGGMPRVTLAKKL</sequence>
<keyword evidence="4" id="KW-0949">S-adenosyl-L-methionine</keyword>
<dbReference type="HOGENOM" id="CLU_018398_3_1_12"/>
<gene>
    <name evidence="8" type="ordered locus">Trebr_2114</name>
</gene>
<evidence type="ECO:0000256" key="1">
    <source>
        <dbReference type="ARBA" id="ARBA00012771"/>
    </source>
</evidence>
<dbReference type="CDD" id="cd02440">
    <property type="entry name" value="AdoMet_MTases"/>
    <property type="match status" value="1"/>
</dbReference>
<proteinExistence type="predicted"/>
<dbReference type="Pfam" id="PF17827">
    <property type="entry name" value="PrmC_N"/>
    <property type="match status" value="1"/>
</dbReference>
<reference evidence="9" key="1">
    <citation type="submission" date="2011-04" db="EMBL/GenBank/DDBJ databases">
        <title>The complete genome of Treponema brennaborense DSM 12168.</title>
        <authorList>
            <person name="Lucas S."/>
            <person name="Han J."/>
            <person name="Lapidus A."/>
            <person name="Bruce D."/>
            <person name="Goodwin L."/>
            <person name="Pitluck S."/>
            <person name="Peters L."/>
            <person name="Kyrpides N."/>
            <person name="Mavromatis K."/>
            <person name="Ivanova N."/>
            <person name="Mikhailova N."/>
            <person name="Pagani I."/>
            <person name="Teshima H."/>
            <person name="Detter J.C."/>
            <person name="Tapia R."/>
            <person name="Han C."/>
            <person name="Land M."/>
            <person name="Hauser L."/>
            <person name="Markowitz V."/>
            <person name="Cheng J.-F."/>
            <person name="Hugenholtz P."/>
            <person name="Woyke T."/>
            <person name="Wu D."/>
            <person name="Gronow S."/>
            <person name="Wellnitz S."/>
            <person name="Brambilla E."/>
            <person name="Klenk H.-P."/>
            <person name="Eisen J.A."/>
        </authorList>
    </citation>
    <scope>NUCLEOTIDE SEQUENCE [LARGE SCALE GENOMIC DNA]</scope>
    <source>
        <strain evidence="9">DSM 12168 / CIP 105900 / DD5/3</strain>
    </source>
</reference>
<evidence type="ECO:0000256" key="4">
    <source>
        <dbReference type="ARBA" id="ARBA00022691"/>
    </source>
</evidence>
<dbReference type="InterPro" id="IPR019874">
    <property type="entry name" value="RF_methyltr_PrmC"/>
</dbReference>
<evidence type="ECO:0000256" key="5">
    <source>
        <dbReference type="ARBA" id="ARBA00048391"/>
    </source>
</evidence>
<dbReference type="PANTHER" id="PTHR18895:SF74">
    <property type="entry name" value="MTRF1L RELEASE FACTOR GLUTAMINE METHYLTRANSFERASE"/>
    <property type="match status" value="1"/>
</dbReference>
<name>F4LK67_TREBD</name>
<dbReference type="PROSITE" id="PS00092">
    <property type="entry name" value="N6_MTASE"/>
    <property type="match status" value="1"/>
</dbReference>
<dbReference type="EC" id="2.1.1.297" evidence="1"/>
<protein>
    <recommendedName>
        <fullName evidence="1">peptide chain release factor N(5)-glutamine methyltransferase</fullName>
        <ecNumber evidence="1">2.1.1.297</ecNumber>
    </recommendedName>
</protein>
<dbReference type="Proteomes" id="UP000006546">
    <property type="component" value="Chromosome"/>
</dbReference>
<dbReference type="EMBL" id="CP002696">
    <property type="protein sequence ID" value="AEE17529.1"/>
    <property type="molecule type" value="Genomic_DNA"/>
</dbReference>
<dbReference type="Gene3D" id="3.40.50.150">
    <property type="entry name" value="Vaccinia Virus protein VP39"/>
    <property type="match status" value="1"/>
</dbReference>
<dbReference type="GO" id="GO:0102559">
    <property type="term" value="F:peptide chain release factor N(5)-glutamine methyltransferase activity"/>
    <property type="evidence" value="ECO:0007669"/>
    <property type="project" value="UniProtKB-EC"/>
</dbReference>
<keyword evidence="3" id="KW-0808">Transferase</keyword>
<dbReference type="KEGG" id="tbe:Trebr_2114"/>
<dbReference type="InterPro" id="IPR040758">
    <property type="entry name" value="PrmC_N"/>
</dbReference>
<dbReference type="Pfam" id="PF05175">
    <property type="entry name" value="MTS"/>
    <property type="match status" value="1"/>
</dbReference>
<dbReference type="InterPro" id="IPR004556">
    <property type="entry name" value="HemK-like"/>
</dbReference>
<organism evidence="8 9">
    <name type="scientific">Treponema brennaborense (strain DSM 12168 / CIP 105900 / DD5/3)</name>
    <dbReference type="NCBI Taxonomy" id="906968"/>
    <lineage>
        <taxon>Bacteria</taxon>
        <taxon>Pseudomonadati</taxon>
        <taxon>Spirochaetota</taxon>
        <taxon>Spirochaetia</taxon>
        <taxon>Spirochaetales</taxon>
        <taxon>Treponemataceae</taxon>
        <taxon>Treponema</taxon>
    </lineage>
</organism>
<dbReference type="eggNOG" id="COG2890">
    <property type="taxonomic scope" value="Bacteria"/>
</dbReference>
<comment type="catalytic activity">
    <reaction evidence="5">
        <text>L-glutaminyl-[peptide chain release factor] + S-adenosyl-L-methionine = N(5)-methyl-L-glutaminyl-[peptide chain release factor] + S-adenosyl-L-homocysteine + H(+)</text>
        <dbReference type="Rhea" id="RHEA:42896"/>
        <dbReference type="Rhea" id="RHEA-COMP:10271"/>
        <dbReference type="Rhea" id="RHEA-COMP:10272"/>
        <dbReference type="ChEBI" id="CHEBI:15378"/>
        <dbReference type="ChEBI" id="CHEBI:30011"/>
        <dbReference type="ChEBI" id="CHEBI:57856"/>
        <dbReference type="ChEBI" id="CHEBI:59789"/>
        <dbReference type="ChEBI" id="CHEBI:61891"/>
        <dbReference type="EC" id="2.1.1.297"/>
    </reaction>
</comment>
<dbReference type="GO" id="GO:0003676">
    <property type="term" value="F:nucleic acid binding"/>
    <property type="evidence" value="ECO:0007669"/>
    <property type="project" value="InterPro"/>
</dbReference>
<keyword evidence="9" id="KW-1185">Reference proteome</keyword>